<proteinExistence type="predicted"/>
<comment type="caution">
    <text evidence="1">The sequence shown here is derived from an EMBL/GenBank/DDBJ whole genome shotgun (WGS) entry which is preliminary data.</text>
</comment>
<reference evidence="1 2" key="1">
    <citation type="submission" date="2023-02" db="EMBL/GenBank/DDBJ databases">
        <title>LHISI_Scaffold_Assembly.</title>
        <authorList>
            <person name="Stuart O.P."/>
            <person name="Cleave R."/>
            <person name="Magrath M.J.L."/>
            <person name="Mikheyev A.S."/>
        </authorList>
    </citation>
    <scope>NUCLEOTIDE SEQUENCE [LARGE SCALE GENOMIC DNA]</scope>
    <source>
        <strain evidence="1">Daus_M_001</strain>
        <tissue evidence="1">Leg muscle</tissue>
    </source>
</reference>
<dbReference type="Proteomes" id="UP001159363">
    <property type="component" value="Chromosome 10"/>
</dbReference>
<feature type="non-terminal residue" evidence="1">
    <location>
        <position position="192"/>
    </location>
</feature>
<name>A0ABQ9GM11_9NEOP</name>
<evidence type="ECO:0000313" key="1">
    <source>
        <dbReference type="EMBL" id="KAJ8873066.1"/>
    </source>
</evidence>
<protein>
    <submittedName>
        <fullName evidence="1">Uncharacterized protein</fullName>
    </submittedName>
</protein>
<keyword evidence="2" id="KW-1185">Reference proteome</keyword>
<sequence length="192" mass="22381">MYLGAKVSVLLAKGIDKLTKEALHGFRIRLDYFFEAASQIYKRLEFENTVLKDLEVLDPKCKLPSIALFARKFPAIVTEYRLQSLDMGWRLLGNHKFDFDKNVSAEEFWFHVKNLTQVMVYQCSLIKFHLSRLCCVGHIPVQTWKELFQLGIGFRQTLSLDFGLLHTKRMLKKSKYFDFTISSELVNKMTAS</sequence>
<gene>
    <name evidence="1" type="ORF">PR048_026682</name>
</gene>
<dbReference type="EMBL" id="JARBHB010000011">
    <property type="protein sequence ID" value="KAJ8873066.1"/>
    <property type="molecule type" value="Genomic_DNA"/>
</dbReference>
<organism evidence="1 2">
    <name type="scientific">Dryococelus australis</name>
    <dbReference type="NCBI Taxonomy" id="614101"/>
    <lineage>
        <taxon>Eukaryota</taxon>
        <taxon>Metazoa</taxon>
        <taxon>Ecdysozoa</taxon>
        <taxon>Arthropoda</taxon>
        <taxon>Hexapoda</taxon>
        <taxon>Insecta</taxon>
        <taxon>Pterygota</taxon>
        <taxon>Neoptera</taxon>
        <taxon>Polyneoptera</taxon>
        <taxon>Phasmatodea</taxon>
        <taxon>Verophasmatodea</taxon>
        <taxon>Anareolatae</taxon>
        <taxon>Phasmatidae</taxon>
        <taxon>Eurycanthinae</taxon>
        <taxon>Dryococelus</taxon>
    </lineage>
</organism>
<accession>A0ABQ9GM11</accession>
<evidence type="ECO:0000313" key="2">
    <source>
        <dbReference type="Proteomes" id="UP001159363"/>
    </source>
</evidence>